<proteinExistence type="predicted"/>
<accession>A0A2U1IWR5</accession>
<dbReference type="AlphaFoldDB" id="A0A2U1IWR5"/>
<evidence type="ECO:0000256" key="2">
    <source>
        <dbReference type="ARBA" id="ARBA00022837"/>
    </source>
</evidence>
<dbReference type="GO" id="GO:0005509">
    <property type="term" value="F:calcium ion binding"/>
    <property type="evidence" value="ECO:0007669"/>
    <property type="project" value="InterPro"/>
</dbReference>
<dbReference type="FunFam" id="1.10.238.10:FF:000003">
    <property type="entry name" value="Calmodulin A"/>
    <property type="match status" value="1"/>
</dbReference>
<evidence type="ECO:0000313" key="4">
    <source>
        <dbReference type="EMBL" id="PVZ97223.1"/>
    </source>
</evidence>
<dbReference type="InterPro" id="IPR011992">
    <property type="entry name" value="EF-hand-dom_pair"/>
</dbReference>
<dbReference type="SMART" id="SM00054">
    <property type="entry name" value="EFh"/>
    <property type="match status" value="3"/>
</dbReference>
<keyword evidence="2" id="KW-0106">Calcium</keyword>
<dbReference type="PROSITE" id="PS50222">
    <property type="entry name" value="EF_HAND_2"/>
    <property type="match status" value="3"/>
</dbReference>
<name>A0A2U1IWR5_SMIAN</name>
<comment type="caution">
    <text evidence="4">The sequence shown here is derived from an EMBL/GenBank/DDBJ whole genome shotgun (WGS) entry which is preliminary data.</text>
</comment>
<keyword evidence="1" id="KW-0677">Repeat</keyword>
<dbReference type="Proteomes" id="UP000245591">
    <property type="component" value="Unassembled WGS sequence"/>
</dbReference>
<feature type="domain" description="EF-hand" evidence="3">
    <location>
        <begin position="112"/>
        <end position="144"/>
    </location>
</feature>
<dbReference type="PANTHER" id="PTHR23050">
    <property type="entry name" value="CALCIUM BINDING PROTEIN"/>
    <property type="match status" value="1"/>
</dbReference>
<dbReference type="Gene3D" id="1.10.238.10">
    <property type="entry name" value="EF-hand"/>
    <property type="match status" value="2"/>
</dbReference>
<dbReference type="InterPro" id="IPR002048">
    <property type="entry name" value="EF_hand_dom"/>
</dbReference>
<dbReference type="InterPro" id="IPR050145">
    <property type="entry name" value="Centrin_CML-like"/>
</dbReference>
<gene>
    <name evidence="5" type="ORF">BB558_006748</name>
    <name evidence="4" type="ORF">BB558_006825</name>
</gene>
<dbReference type="CDD" id="cd00051">
    <property type="entry name" value="EFh"/>
    <property type="match status" value="1"/>
</dbReference>
<evidence type="ECO:0000259" key="3">
    <source>
        <dbReference type="PROSITE" id="PS50222"/>
    </source>
</evidence>
<keyword evidence="6" id="KW-1185">Reference proteome</keyword>
<dbReference type="InterPro" id="IPR018247">
    <property type="entry name" value="EF_Hand_1_Ca_BS"/>
</dbReference>
<sequence>MIPTRDPSTQEELKKVFTQFDADKDGSLNIDDLRKVMHFFGRNAGDSELNDIISEAGSNGAISQAQFLQLFSAARESEDELKEAFNMFDTDGDKLLNKVDFTKVLASLGHKATPEEIQEMIDEADVDGDGMINYEEFVKMVVTM</sequence>
<dbReference type="PROSITE" id="PS00018">
    <property type="entry name" value="EF_HAND_1"/>
    <property type="match status" value="3"/>
</dbReference>
<organism evidence="4 6">
    <name type="scientific">Smittium angustum</name>
    <dbReference type="NCBI Taxonomy" id="133377"/>
    <lineage>
        <taxon>Eukaryota</taxon>
        <taxon>Fungi</taxon>
        <taxon>Fungi incertae sedis</taxon>
        <taxon>Zoopagomycota</taxon>
        <taxon>Kickxellomycotina</taxon>
        <taxon>Harpellomycetes</taxon>
        <taxon>Harpellales</taxon>
        <taxon>Legeriomycetaceae</taxon>
        <taxon>Smittium</taxon>
    </lineage>
</organism>
<feature type="domain" description="EF-hand" evidence="3">
    <location>
        <begin position="8"/>
        <end position="43"/>
    </location>
</feature>
<feature type="domain" description="EF-hand" evidence="3">
    <location>
        <begin position="76"/>
        <end position="111"/>
    </location>
</feature>
<reference evidence="4 6" key="1">
    <citation type="journal article" date="2018" name="MBio">
        <title>Comparative Genomics Reveals the Core Gene Toolbox for the Fungus-Insect Symbiosis.</title>
        <authorList>
            <person name="Wang Y."/>
            <person name="Stata M."/>
            <person name="Wang W."/>
            <person name="Stajich J.E."/>
            <person name="White M.M."/>
            <person name="Moncalvo J.M."/>
        </authorList>
    </citation>
    <scope>NUCLEOTIDE SEQUENCE [LARGE SCALE GENOMIC DNA]</scope>
    <source>
        <strain evidence="4 6">AUS-126-30</strain>
    </source>
</reference>
<dbReference type="EMBL" id="MBFU01000905">
    <property type="protein sequence ID" value="PVZ97223.1"/>
    <property type="molecule type" value="Genomic_DNA"/>
</dbReference>
<dbReference type="SUPFAM" id="SSF47473">
    <property type="entry name" value="EF-hand"/>
    <property type="match status" value="1"/>
</dbReference>
<evidence type="ECO:0000256" key="1">
    <source>
        <dbReference type="ARBA" id="ARBA00022737"/>
    </source>
</evidence>
<dbReference type="Pfam" id="PF13499">
    <property type="entry name" value="EF-hand_7"/>
    <property type="match status" value="2"/>
</dbReference>
<protein>
    <recommendedName>
        <fullName evidence="3">EF-hand domain-containing protein</fullName>
    </recommendedName>
</protein>
<evidence type="ECO:0000313" key="6">
    <source>
        <dbReference type="Proteomes" id="UP000245591"/>
    </source>
</evidence>
<evidence type="ECO:0000313" key="5">
    <source>
        <dbReference type="EMBL" id="PVZ97291.1"/>
    </source>
</evidence>
<dbReference type="EMBL" id="MBFU01000877">
    <property type="protein sequence ID" value="PVZ97291.1"/>
    <property type="molecule type" value="Genomic_DNA"/>
</dbReference>